<feature type="compositionally biased region" description="Basic and acidic residues" evidence="1">
    <location>
        <begin position="29"/>
        <end position="39"/>
    </location>
</feature>
<dbReference type="InterPro" id="IPR041657">
    <property type="entry name" value="HTH_17"/>
</dbReference>
<dbReference type="Pfam" id="PF12728">
    <property type="entry name" value="HTH_17"/>
    <property type="match status" value="1"/>
</dbReference>
<keyword evidence="4" id="KW-1185">Reference proteome</keyword>
<evidence type="ECO:0000313" key="3">
    <source>
        <dbReference type="EMBL" id="SDZ55476.1"/>
    </source>
</evidence>
<dbReference type="RefSeq" id="WP_139256845.1">
    <property type="nucleotide sequence ID" value="NZ_FNPZ01000009.1"/>
</dbReference>
<accession>A0A1H3TZ17</accession>
<evidence type="ECO:0000313" key="4">
    <source>
        <dbReference type="Proteomes" id="UP000198891"/>
    </source>
</evidence>
<evidence type="ECO:0000256" key="1">
    <source>
        <dbReference type="SAM" id="MobiDB-lite"/>
    </source>
</evidence>
<sequence>MTGDPRDTENARGAVSDGSRGDSSGAQHSEPERSTHEIPEPVSEEDYWSQFPDTLTTADVAKIIRTGAPAVRARLRDGTIPGHRIADSWIIFKGEIRAWLAATSNRPRPSEPVDVLAAYPDELSYRDLMQLFRVKYKGTIYIWLEQGHIPGSFVGGRWIVHRWQLRERLAETSNQPGPPDVE</sequence>
<feature type="compositionally biased region" description="Basic and acidic residues" evidence="1">
    <location>
        <begin position="1"/>
        <end position="10"/>
    </location>
</feature>
<evidence type="ECO:0000259" key="2">
    <source>
        <dbReference type="Pfam" id="PF12728"/>
    </source>
</evidence>
<feature type="region of interest" description="Disordered" evidence="1">
    <location>
        <begin position="1"/>
        <end position="47"/>
    </location>
</feature>
<name>A0A1H3TZ17_9MICO</name>
<protein>
    <recommendedName>
        <fullName evidence="2">Helix-turn-helix domain-containing protein</fullName>
    </recommendedName>
</protein>
<gene>
    <name evidence="3" type="ORF">SAMN05216554_4605</name>
</gene>
<organism evidence="3 4">
    <name type="scientific">Herbiconiux ginsengi</name>
    <dbReference type="NCBI Taxonomy" id="381665"/>
    <lineage>
        <taxon>Bacteria</taxon>
        <taxon>Bacillati</taxon>
        <taxon>Actinomycetota</taxon>
        <taxon>Actinomycetes</taxon>
        <taxon>Micrococcales</taxon>
        <taxon>Microbacteriaceae</taxon>
        <taxon>Herbiconiux</taxon>
    </lineage>
</organism>
<reference evidence="3 4" key="1">
    <citation type="submission" date="2016-10" db="EMBL/GenBank/DDBJ databases">
        <authorList>
            <person name="de Groot N.N."/>
        </authorList>
    </citation>
    <scope>NUCLEOTIDE SEQUENCE [LARGE SCALE GENOMIC DNA]</scope>
    <source>
        <strain evidence="3 4">CGMCC 4.3491</strain>
    </source>
</reference>
<feature type="domain" description="Helix-turn-helix" evidence="2">
    <location>
        <begin position="55"/>
        <end position="102"/>
    </location>
</feature>
<dbReference type="AlphaFoldDB" id="A0A1H3TZ17"/>
<proteinExistence type="predicted"/>
<dbReference type="STRING" id="381665.SAMN05216554_4605"/>
<dbReference type="OrthoDB" id="4871899at2"/>
<dbReference type="EMBL" id="FNPZ01000009">
    <property type="protein sequence ID" value="SDZ55476.1"/>
    <property type="molecule type" value="Genomic_DNA"/>
</dbReference>
<dbReference type="Proteomes" id="UP000198891">
    <property type="component" value="Unassembled WGS sequence"/>
</dbReference>